<dbReference type="Proteomes" id="UP001153365">
    <property type="component" value="Unassembled WGS sequence"/>
</dbReference>
<dbReference type="PRINTS" id="PR00153">
    <property type="entry name" value="CSAPPISMRASE"/>
</dbReference>
<dbReference type="PROSITE" id="PS50072">
    <property type="entry name" value="CSA_PPIASE_2"/>
    <property type="match status" value="1"/>
</dbReference>
<dbReference type="Pfam" id="PF00160">
    <property type="entry name" value="Pro_isomerase"/>
    <property type="match status" value="1"/>
</dbReference>
<dbReference type="PANTHER" id="PTHR11071:SF561">
    <property type="entry name" value="PEPTIDYL-PROLYL CIS-TRANS ISOMERASE D-RELATED"/>
    <property type="match status" value="1"/>
</dbReference>
<dbReference type="EC" id="5.2.1.8" evidence="4"/>
<sequence length="112" mass="12723">GQGYKNLFFHLIITQFMLQGGDFTAGNQTGSVSIYREKFADGNFSLKHTKQGPLSMANSCPNTNGFWLFITTAGTEWLDCKHMVFNKVVQGNNLVRESKDLRNNFTYYQRVA</sequence>
<evidence type="ECO:0000256" key="3">
    <source>
        <dbReference type="ARBA" id="ARBA00023235"/>
    </source>
</evidence>
<organism evidence="6 7">
    <name type="scientific">Phakopsora pachyrhizi</name>
    <name type="common">Asian soybean rust disease fungus</name>
    <dbReference type="NCBI Taxonomy" id="170000"/>
    <lineage>
        <taxon>Eukaryota</taxon>
        <taxon>Fungi</taxon>
        <taxon>Dikarya</taxon>
        <taxon>Basidiomycota</taxon>
        <taxon>Pucciniomycotina</taxon>
        <taxon>Pucciniomycetes</taxon>
        <taxon>Pucciniales</taxon>
        <taxon>Phakopsoraceae</taxon>
        <taxon>Phakopsora</taxon>
    </lineage>
</organism>
<keyword evidence="3 4" id="KW-0413">Isomerase</keyword>
<keyword evidence="2 4" id="KW-0697">Rotamase</keyword>
<evidence type="ECO:0000256" key="2">
    <source>
        <dbReference type="ARBA" id="ARBA00023110"/>
    </source>
</evidence>
<dbReference type="SUPFAM" id="SSF50891">
    <property type="entry name" value="Cyclophilin-like"/>
    <property type="match status" value="1"/>
</dbReference>
<feature type="chain" id="PRO_5043112665" description="Peptidyl-prolyl cis-trans isomerase" evidence="4">
    <location>
        <begin position="24"/>
        <end position="112"/>
    </location>
</feature>
<evidence type="ECO:0000256" key="4">
    <source>
        <dbReference type="RuleBase" id="RU363019"/>
    </source>
</evidence>
<evidence type="ECO:0000313" key="7">
    <source>
        <dbReference type="Proteomes" id="UP001153365"/>
    </source>
</evidence>
<proteinExistence type="inferred from homology"/>
<dbReference type="Gene3D" id="2.40.100.10">
    <property type="entry name" value="Cyclophilin-like"/>
    <property type="match status" value="1"/>
</dbReference>
<comment type="function">
    <text evidence="4">PPIases accelerate the folding of proteins. It catalyzes the cis-trans isomerization of proline imidic peptide bonds in oligopeptides.</text>
</comment>
<dbReference type="InterPro" id="IPR029000">
    <property type="entry name" value="Cyclophilin-like_dom_sf"/>
</dbReference>
<comment type="caution">
    <text evidence="6">The sequence shown here is derived from an EMBL/GenBank/DDBJ whole genome shotgun (WGS) entry which is preliminary data.</text>
</comment>
<keyword evidence="7" id="KW-1185">Reference proteome</keyword>
<dbReference type="EMBL" id="CALTRL010004743">
    <property type="protein sequence ID" value="CAH7683516.1"/>
    <property type="molecule type" value="Genomic_DNA"/>
</dbReference>
<name>A0AAV0BB27_PHAPC</name>
<dbReference type="GO" id="GO:0006457">
    <property type="term" value="P:protein folding"/>
    <property type="evidence" value="ECO:0007669"/>
    <property type="project" value="TreeGrafter"/>
</dbReference>
<gene>
    <name evidence="6" type="ORF">PPACK8108_LOCUS17090</name>
</gene>
<dbReference type="PANTHER" id="PTHR11071">
    <property type="entry name" value="PEPTIDYL-PROLYL CIS-TRANS ISOMERASE"/>
    <property type="match status" value="1"/>
</dbReference>
<reference evidence="6" key="1">
    <citation type="submission" date="2022-06" db="EMBL/GenBank/DDBJ databases">
        <authorList>
            <consortium name="SYNGENTA / RWTH Aachen University"/>
        </authorList>
    </citation>
    <scope>NUCLEOTIDE SEQUENCE</scope>
</reference>
<dbReference type="GO" id="GO:0003755">
    <property type="term" value="F:peptidyl-prolyl cis-trans isomerase activity"/>
    <property type="evidence" value="ECO:0007669"/>
    <property type="project" value="UniProtKB-UniRule"/>
</dbReference>
<protein>
    <recommendedName>
        <fullName evidence="4">Peptidyl-prolyl cis-trans isomerase</fullName>
        <shortName evidence="4">PPIase</shortName>
        <ecNumber evidence="4">5.2.1.8</ecNumber>
    </recommendedName>
</protein>
<dbReference type="GO" id="GO:0005737">
    <property type="term" value="C:cytoplasm"/>
    <property type="evidence" value="ECO:0007669"/>
    <property type="project" value="TreeGrafter"/>
</dbReference>
<accession>A0AAV0BB27</accession>
<evidence type="ECO:0000313" key="6">
    <source>
        <dbReference type="EMBL" id="CAH7683516.1"/>
    </source>
</evidence>
<comment type="catalytic activity">
    <reaction evidence="1 4">
        <text>[protein]-peptidylproline (omega=180) = [protein]-peptidylproline (omega=0)</text>
        <dbReference type="Rhea" id="RHEA:16237"/>
        <dbReference type="Rhea" id="RHEA-COMP:10747"/>
        <dbReference type="Rhea" id="RHEA-COMP:10748"/>
        <dbReference type="ChEBI" id="CHEBI:83833"/>
        <dbReference type="ChEBI" id="CHEBI:83834"/>
        <dbReference type="EC" id="5.2.1.8"/>
    </reaction>
</comment>
<feature type="domain" description="PPIase cyclophilin-type" evidence="5">
    <location>
        <begin position="1"/>
        <end position="112"/>
    </location>
</feature>
<dbReference type="InterPro" id="IPR002130">
    <property type="entry name" value="Cyclophilin-type_PPIase_dom"/>
</dbReference>
<keyword evidence="4" id="KW-0732">Signal</keyword>
<dbReference type="GO" id="GO:0016018">
    <property type="term" value="F:cyclosporin A binding"/>
    <property type="evidence" value="ECO:0007669"/>
    <property type="project" value="TreeGrafter"/>
</dbReference>
<feature type="signal peptide" evidence="4">
    <location>
        <begin position="1"/>
        <end position="23"/>
    </location>
</feature>
<comment type="similarity">
    <text evidence="4">Belongs to the cyclophilin-type PPIase family.</text>
</comment>
<dbReference type="AlphaFoldDB" id="A0AAV0BB27"/>
<evidence type="ECO:0000259" key="5">
    <source>
        <dbReference type="PROSITE" id="PS50072"/>
    </source>
</evidence>
<evidence type="ECO:0000256" key="1">
    <source>
        <dbReference type="ARBA" id="ARBA00000971"/>
    </source>
</evidence>
<feature type="non-terminal residue" evidence="6">
    <location>
        <position position="1"/>
    </location>
</feature>